<dbReference type="AlphaFoldDB" id="A0AAV5GFD5"/>
<organism evidence="8 9">
    <name type="scientific">Rhodotorula paludigena</name>
    <dbReference type="NCBI Taxonomy" id="86838"/>
    <lineage>
        <taxon>Eukaryota</taxon>
        <taxon>Fungi</taxon>
        <taxon>Dikarya</taxon>
        <taxon>Basidiomycota</taxon>
        <taxon>Pucciniomycotina</taxon>
        <taxon>Microbotryomycetes</taxon>
        <taxon>Sporidiobolales</taxon>
        <taxon>Sporidiobolaceae</taxon>
        <taxon>Rhodotorula</taxon>
    </lineage>
</organism>
<evidence type="ECO:0000256" key="1">
    <source>
        <dbReference type="ARBA" id="ARBA00010928"/>
    </source>
</evidence>
<evidence type="ECO:0000313" key="8">
    <source>
        <dbReference type="EMBL" id="GJN88062.1"/>
    </source>
</evidence>
<keyword evidence="2" id="KW-0560">Oxidoreductase</keyword>
<reference evidence="8 9" key="1">
    <citation type="submission" date="2021-12" db="EMBL/GenBank/DDBJ databases">
        <title>High titer production of polyol ester of fatty acids by Rhodotorula paludigena BS15 towards product separation-free biomass refinery.</title>
        <authorList>
            <person name="Mano J."/>
            <person name="Ono H."/>
            <person name="Tanaka T."/>
            <person name="Naito K."/>
            <person name="Sushida H."/>
            <person name="Ike M."/>
            <person name="Tokuyasu K."/>
            <person name="Kitaoka M."/>
        </authorList>
    </citation>
    <scope>NUCLEOTIDE SEQUENCE [LARGE SCALE GENOMIC DNA]</scope>
    <source>
        <strain evidence="8 9">BS15</strain>
    </source>
</reference>
<evidence type="ECO:0000256" key="2">
    <source>
        <dbReference type="ARBA" id="ARBA00023002"/>
    </source>
</evidence>
<dbReference type="SUPFAM" id="SSF51735">
    <property type="entry name" value="NAD(P)-binding Rossmann-fold domains"/>
    <property type="match status" value="1"/>
</dbReference>
<comment type="catalytic activity">
    <reaction evidence="5">
        <text>D-xylose + NADP(+) = D-xylono-1,5-lactone + NADPH + H(+)</text>
        <dbReference type="Rhea" id="RHEA:22000"/>
        <dbReference type="ChEBI" id="CHEBI:15378"/>
        <dbReference type="ChEBI" id="CHEBI:15867"/>
        <dbReference type="ChEBI" id="CHEBI:53455"/>
        <dbReference type="ChEBI" id="CHEBI:57783"/>
        <dbReference type="ChEBI" id="CHEBI:58349"/>
        <dbReference type="EC" id="1.1.1.179"/>
    </reaction>
</comment>
<gene>
    <name evidence="8" type="ORF">Rhopal_001018-T1</name>
</gene>
<protein>
    <recommendedName>
        <fullName evidence="3">D-xylose 1-dehydrogenase (NADP(+), D-xylono-1,5-lactone-forming)</fullName>
        <ecNumber evidence="3">1.1.1.179</ecNumber>
    </recommendedName>
    <alternativeName>
        <fullName evidence="4">D-xylose-NADP dehydrogenase</fullName>
    </alternativeName>
</protein>
<evidence type="ECO:0000313" key="9">
    <source>
        <dbReference type="Proteomes" id="UP001342314"/>
    </source>
</evidence>
<dbReference type="Gene3D" id="3.30.360.10">
    <property type="entry name" value="Dihydrodipicolinate Reductase, domain 2"/>
    <property type="match status" value="1"/>
</dbReference>
<evidence type="ECO:0000259" key="7">
    <source>
        <dbReference type="Pfam" id="PF22725"/>
    </source>
</evidence>
<dbReference type="Proteomes" id="UP001342314">
    <property type="component" value="Unassembled WGS sequence"/>
</dbReference>
<dbReference type="EC" id="1.1.1.179" evidence="3"/>
<feature type="domain" description="Gfo/Idh/MocA-like oxidoreductase N-terminal" evidence="6">
    <location>
        <begin position="57"/>
        <end position="126"/>
    </location>
</feature>
<dbReference type="InterPro" id="IPR000683">
    <property type="entry name" value="Gfo/Idh/MocA-like_OxRdtase_N"/>
</dbReference>
<evidence type="ECO:0000256" key="5">
    <source>
        <dbReference type="ARBA" id="ARBA00049233"/>
    </source>
</evidence>
<dbReference type="PANTHER" id="PTHR22604:SF105">
    <property type="entry name" value="TRANS-1,2-DIHYDROBENZENE-1,2-DIOL DEHYDROGENASE"/>
    <property type="match status" value="1"/>
</dbReference>
<dbReference type="Pfam" id="PF22725">
    <property type="entry name" value="GFO_IDH_MocA_C3"/>
    <property type="match status" value="1"/>
</dbReference>
<dbReference type="InterPro" id="IPR055170">
    <property type="entry name" value="GFO_IDH_MocA-like_dom"/>
</dbReference>
<dbReference type="GO" id="GO:0047837">
    <property type="term" value="F:D-xylose 1-dehydrogenase (NADP+) activity"/>
    <property type="evidence" value="ECO:0007669"/>
    <property type="project" value="UniProtKB-EC"/>
</dbReference>
<name>A0AAV5GFD5_9BASI</name>
<dbReference type="Gene3D" id="3.40.50.720">
    <property type="entry name" value="NAD(P)-binding Rossmann-like Domain"/>
    <property type="match status" value="1"/>
</dbReference>
<accession>A0AAV5GFD5</accession>
<evidence type="ECO:0000256" key="3">
    <source>
        <dbReference type="ARBA" id="ARBA00038984"/>
    </source>
</evidence>
<feature type="domain" description="GFO/IDH/MocA-like oxidoreductase" evidence="7">
    <location>
        <begin position="146"/>
        <end position="267"/>
    </location>
</feature>
<dbReference type="InterPro" id="IPR050984">
    <property type="entry name" value="Gfo/Idh/MocA_domain"/>
</dbReference>
<dbReference type="PANTHER" id="PTHR22604">
    <property type="entry name" value="OXIDOREDUCTASES"/>
    <property type="match status" value="1"/>
</dbReference>
<dbReference type="GO" id="GO:0000166">
    <property type="term" value="F:nucleotide binding"/>
    <property type="evidence" value="ECO:0007669"/>
    <property type="project" value="InterPro"/>
</dbReference>
<dbReference type="Pfam" id="PF01408">
    <property type="entry name" value="GFO_IDH_MocA"/>
    <property type="match status" value="1"/>
</dbReference>
<proteinExistence type="inferred from homology"/>
<evidence type="ECO:0000259" key="6">
    <source>
        <dbReference type="Pfam" id="PF01408"/>
    </source>
</evidence>
<comment type="similarity">
    <text evidence="1">Belongs to the Gfo/Idh/MocA family.</text>
</comment>
<dbReference type="EMBL" id="BQKY01000002">
    <property type="protein sequence ID" value="GJN88062.1"/>
    <property type="molecule type" value="Genomic_DNA"/>
</dbReference>
<keyword evidence="9" id="KW-1185">Reference proteome</keyword>
<comment type="caution">
    <text evidence="8">The sequence shown here is derived from an EMBL/GenBank/DDBJ whole genome shotgun (WGS) entry which is preliminary data.</text>
</comment>
<dbReference type="InterPro" id="IPR036291">
    <property type="entry name" value="NAD(P)-bd_dom_sf"/>
</dbReference>
<sequence length="360" mass="39944">MIKDLVLDPSGRDCTDVAHSVAAVASSSALSKAQKFIDDFCPEGGWAQKSGLDKTKPVALGSYDELYQRDDVDLVYIATPHTLHSSVAKAALEAGKNVLVEKPATLNAKEWDILVETAKIKGVFLMEAVWTRFFPLAYKYHELLHEQRVIGDIRNMSADFGLGFYDQLPDTHRVFNPDLAGGCQLDLGPYTILWALLTLYHHPANKGAEPSRMISSMIPHPRTGVDLYSTIIMDWDNLLARANLNANNAVSTPPDVGVLVTGTKGSIIIPGGLSRPDKIIVRRNKPGDSPFRIELDEEVFDFPVQGFGLHWEADAVARSLRDGEKENPRMPWNESALTMRIMDKWREQVGYKYPAGLEQA</sequence>
<dbReference type="SUPFAM" id="SSF55347">
    <property type="entry name" value="Glyceraldehyde-3-phosphate dehydrogenase-like, C-terminal domain"/>
    <property type="match status" value="1"/>
</dbReference>
<evidence type="ECO:0000256" key="4">
    <source>
        <dbReference type="ARBA" id="ARBA00042988"/>
    </source>
</evidence>